<evidence type="ECO:0000259" key="2">
    <source>
        <dbReference type="PROSITE" id="PS50144"/>
    </source>
</evidence>
<feature type="compositionally biased region" description="Polar residues" evidence="1">
    <location>
        <begin position="25"/>
        <end position="43"/>
    </location>
</feature>
<sequence>MDLHCAAQKILRCLCLEASLAQSTRINHPPTSADNRFTPNRPRSLTESREGLDTFSDFACGIELSRDRVASRDRRRIRGLVIRDNVLQKKKKGREFRKMTSPPTTTSLSVRQTINGSHSFTIKGYSLAKGIGIGNTSRDTFTVSGYQWAIYFYPDGKNPEDNSAYVSVFIA</sequence>
<dbReference type="Gene3D" id="2.60.210.10">
    <property type="entry name" value="Apoptosis, Tumor Necrosis Factor Receptor Associated Protein 2, Chain A"/>
    <property type="match status" value="1"/>
</dbReference>
<keyword evidence="4" id="KW-1185">Reference proteome</keyword>
<accession>A0A6D2LEX7</accession>
<evidence type="ECO:0000256" key="1">
    <source>
        <dbReference type="SAM" id="MobiDB-lite"/>
    </source>
</evidence>
<feature type="region of interest" description="Disordered" evidence="1">
    <location>
        <begin position="25"/>
        <end position="48"/>
    </location>
</feature>
<gene>
    <name evidence="3" type="ORF">MERR_LOCUS46964</name>
</gene>
<protein>
    <recommendedName>
        <fullName evidence="2">MATH domain-containing protein</fullName>
    </recommendedName>
</protein>
<organism evidence="3 4">
    <name type="scientific">Microthlaspi erraticum</name>
    <dbReference type="NCBI Taxonomy" id="1685480"/>
    <lineage>
        <taxon>Eukaryota</taxon>
        <taxon>Viridiplantae</taxon>
        <taxon>Streptophyta</taxon>
        <taxon>Embryophyta</taxon>
        <taxon>Tracheophyta</taxon>
        <taxon>Spermatophyta</taxon>
        <taxon>Magnoliopsida</taxon>
        <taxon>eudicotyledons</taxon>
        <taxon>Gunneridae</taxon>
        <taxon>Pentapetalae</taxon>
        <taxon>rosids</taxon>
        <taxon>malvids</taxon>
        <taxon>Brassicales</taxon>
        <taxon>Brassicaceae</taxon>
        <taxon>Coluteocarpeae</taxon>
        <taxon>Microthlaspi</taxon>
    </lineage>
</organism>
<evidence type="ECO:0000313" key="3">
    <source>
        <dbReference type="EMBL" id="CAA7059728.1"/>
    </source>
</evidence>
<dbReference type="PANTHER" id="PTHR26379">
    <property type="entry name" value="BTB/POZ AND MATH DOMAIN-CONTAINING PROTEIN 1"/>
    <property type="match status" value="1"/>
</dbReference>
<dbReference type="PROSITE" id="PS50144">
    <property type="entry name" value="MATH"/>
    <property type="match status" value="1"/>
</dbReference>
<dbReference type="AlphaFoldDB" id="A0A6D2LEX7"/>
<proteinExistence type="predicted"/>
<dbReference type="GO" id="GO:0016567">
    <property type="term" value="P:protein ubiquitination"/>
    <property type="evidence" value="ECO:0007669"/>
    <property type="project" value="InterPro"/>
</dbReference>
<dbReference type="EMBL" id="CACVBM020001795">
    <property type="protein sequence ID" value="CAA7059728.1"/>
    <property type="molecule type" value="Genomic_DNA"/>
</dbReference>
<feature type="domain" description="MATH" evidence="2">
    <location>
        <begin position="115"/>
        <end position="171"/>
    </location>
</feature>
<dbReference type="InterPro" id="IPR008974">
    <property type="entry name" value="TRAF-like"/>
</dbReference>
<name>A0A6D2LEX7_9BRAS</name>
<dbReference type="Proteomes" id="UP000467841">
    <property type="component" value="Unassembled WGS sequence"/>
</dbReference>
<dbReference type="SUPFAM" id="SSF49599">
    <property type="entry name" value="TRAF domain-like"/>
    <property type="match status" value="1"/>
</dbReference>
<dbReference type="InterPro" id="IPR045005">
    <property type="entry name" value="BPM1-6"/>
</dbReference>
<comment type="caution">
    <text evidence="3">The sequence shown here is derived from an EMBL/GenBank/DDBJ whole genome shotgun (WGS) entry which is preliminary data.</text>
</comment>
<reference evidence="3" key="1">
    <citation type="submission" date="2020-01" db="EMBL/GenBank/DDBJ databases">
        <authorList>
            <person name="Mishra B."/>
        </authorList>
    </citation>
    <scope>NUCLEOTIDE SEQUENCE [LARGE SCALE GENOMIC DNA]</scope>
</reference>
<dbReference type="InterPro" id="IPR002083">
    <property type="entry name" value="MATH/TRAF_dom"/>
</dbReference>
<dbReference type="CDD" id="cd00121">
    <property type="entry name" value="MATH"/>
    <property type="match status" value="1"/>
</dbReference>
<evidence type="ECO:0000313" key="4">
    <source>
        <dbReference type="Proteomes" id="UP000467841"/>
    </source>
</evidence>
<dbReference type="Pfam" id="PF22486">
    <property type="entry name" value="MATH_2"/>
    <property type="match status" value="1"/>
</dbReference>
<dbReference type="PANTHER" id="PTHR26379:SF466">
    <property type="entry name" value="BTB_POZ AND MATH DOMAIN-CONTAINING PROTEIN 4"/>
    <property type="match status" value="1"/>
</dbReference>
<dbReference type="OrthoDB" id="6359816at2759"/>